<feature type="compositionally biased region" description="Acidic residues" evidence="1">
    <location>
        <begin position="684"/>
        <end position="700"/>
    </location>
</feature>
<feature type="compositionally biased region" description="Basic and acidic residues" evidence="1">
    <location>
        <begin position="264"/>
        <end position="283"/>
    </location>
</feature>
<protein>
    <recommendedName>
        <fullName evidence="8">DUF3818 domain-containing protein</fullName>
    </recommendedName>
</protein>
<feature type="compositionally biased region" description="Low complexity" evidence="1">
    <location>
        <begin position="248"/>
        <end position="260"/>
    </location>
</feature>
<feature type="compositionally biased region" description="Polar residues" evidence="1">
    <location>
        <begin position="445"/>
        <end position="460"/>
    </location>
</feature>
<feature type="domain" description="PX-associated" evidence="3">
    <location>
        <begin position="874"/>
        <end position="1026"/>
    </location>
</feature>
<evidence type="ECO:0008006" key="8">
    <source>
        <dbReference type="Google" id="ProtNLM"/>
    </source>
</evidence>
<feature type="compositionally biased region" description="Low complexity" evidence="1">
    <location>
        <begin position="660"/>
        <end position="674"/>
    </location>
</feature>
<feature type="compositionally biased region" description="Acidic residues" evidence="1">
    <location>
        <begin position="588"/>
        <end position="602"/>
    </location>
</feature>
<feature type="compositionally biased region" description="Low complexity" evidence="1">
    <location>
        <begin position="781"/>
        <end position="791"/>
    </location>
</feature>
<dbReference type="Pfam" id="PF12825">
    <property type="entry name" value="DUF3818"/>
    <property type="match status" value="1"/>
</dbReference>
<evidence type="ECO:0000259" key="2">
    <source>
        <dbReference type="Pfam" id="PF12825"/>
    </source>
</evidence>
<feature type="compositionally biased region" description="Basic and acidic residues" evidence="1">
    <location>
        <begin position="337"/>
        <end position="348"/>
    </location>
</feature>
<feature type="compositionally biased region" description="Basic and acidic residues" evidence="1">
    <location>
        <begin position="218"/>
        <end position="228"/>
    </location>
</feature>
<accession>A0A1K0H4B9</accession>
<dbReference type="Pfam" id="PF12828">
    <property type="entry name" value="PXB"/>
    <property type="match status" value="1"/>
</dbReference>
<evidence type="ECO:0000259" key="3">
    <source>
        <dbReference type="Pfam" id="PF12828"/>
    </source>
</evidence>
<keyword evidence="7" id="KW-1185">Reference proteome</keyword>
<proteinExistence type="predicted"/>
<feature type="compositionally biased region" description="Low complexity" evidence="1">
    <location>
        <begin position="390"/>
        <end position="400"/>
    </location>
</feature>
<feature type="region of interest" description="Disordered" evidence="1">
    <location>
        <begin position="1"/>
        <end position="348"/>
    </location>
</feature>
<dbReference type="InterPro" id="IPR024555">
    <property type="entry name" value="PX-associated"/>
</dbReference>
<feature type="compositionally biased region" description="Basic and acidic residues" evidence="1">
    <location>
        <begin position="792"/>
        <end position="854"/>
    </location>
</feature>
<dbReference type="EMBL" id="LT558117">
    <property type="protein sequence ID" value="SAM59572.1"/>
    <property type="molecule type" value="Genomic_DNA"/>
</dbReference>
<dbReference type="OrthoDB" id="2414662at2759"/>
<feature type="compositionally biased region" description="Polar residues" evidence="1">
    <location>
        <begin position="491"/>
        <end position="502"/>
    </location>
</feature>
<feature type="compositionally biased region" description="Polar residues" evidence="1">
    <location>
        <begin position="627"/>
        <end position="646"/>
    </location>
</feature>
<dbReference type="InterPro" id="IPR024554">
    <property type="entry name" value="LEC1-like_C"/>
</dbReference>
<dbReference type="PANTHER" id="PTHR47185">
    <property type="entry name" value="PX DOMAIN-CONTAINING PROTEIN YPR097W"/>
    <property type="match status" value="1"/>
</dbReference>
<dbReference type="Proteomes" id="UP000658997">
    <property type="component" value="Unassembled WGS sequence"/>
</dbReference>
<evidence type="ECO:0000313" key="7">
    <source>
        <dbReference type="Proteomes" id="UP000658997"/>
    </source>
</evidence>
<feature type="compositionally biased region" description="Basic and acidic residues" evidence="1">
    <location>
        <begin position="737"/>
        <end position="780"/>
    </location>
</feature>
<dbReference type="InterPro" id="IPR047168">
    <property type="entry name" value="LEC1-like"/>
</dbReference>
<dbReference type="EMBL" id="ULHB01000025">
    <property type="protein sequence ID" value="SYW77330.1"/>
    <property type="molecule type" value="Genomic_DNA"/>
</dbReference>
<feature type="region of interest" description="Disordered" evidence="1">
    <location>
        <begin position="726"/>
        <end position="875"/>
    </location>
</feature>
<evidence type="ECO:0000313" key="5">
    <source>
        <dbReference type="EMBL" id="SYW77330.1"/>
    </source>
</evidence>
<evidence type="ECO:0000313" key="4">
    <source>
        <dbReference type="EMBL" id="SAM59572.1"/>
    </source>
</evidence>
<evidence type="ECO:0000313" key="6">
    <source>
        <dbReference type="Proteomes" id="UP000179920"/>
    </source>
</evidence>
<dbReference type="GO" id="GO:0035091">
    <property type="term" value="F:phosphatidylinositol binding"/>
    <property type="evidence" value="ECO:0007669"/>
    <property type="project" value="TreeGrafter"/>
</dbReference>
<gene>
    <name evidence="5" type="ORF">UBRO2_01789</name>
    <name evidence="4" type="ORF">UBRO_01067</name>
</gene>
<feature type="compositionally biased region" description="Basic and acidic residues" evidence="1">
    <location>
        <begin position="503"/>
        <end position="522"/>
    </location>
</feature>
<feature type="compositionally biased region" description="Polar residues" evidence="1">
    <location>
        <begin position="203"/>
        <end position="212"/>
    </location>
</feature>
<feature type="compositionally biased region" description="Basic and acidic residues" evidence="1">
    <location>
        <begin position="1"/>
        <end position="14"/>
    </location>
</feature>
<feature type="compositionally biased region" description="Acidic residues" evidence="1">
    <location>
        <begin position="132"/>
        <end position="145"/>
    </location>
</feature>
<name>A0A1K0H4B9_9BASI</name>
<feature type="domain" description="PX" evidence="2">
    <location>
        <begin position="1130"/>
        <end position="1444"/>
    </location>
</feature>
<feature type="compositionally biased region" description="Basic and acidic residues" evidence="1">
    <location>
        <begin position="75"/>
        <end position="90"/>
    </location>
</feature>
<reference evidence="6" key="1">
    <citation type="submission" date="2016-04" db="EMBL/GenBank/DDBJ databases">
        <authorList>
            <person name="Guldener U."/>
            <person name="Guldener U."/>
        </authorList>
    </citation>
    <scope>NUCLEOTIDE SEQUENCE [LARGE SCALE GENOMIC DNA]</scope>
    <source>
        <strain evidence="6">UB2112</strain>
    </source>
</reference>
<evidence type="ECO:0000256" key="1">
    <source>
        <dbReference type="SAM" id="MobiDB-lite"/>
    </source>
</evidence>
<reference evidence="5" key="3">
    <citation type="submission" date="2018-08" db="EMBL/GenBank/DDBJ databases">
        <authorList>
            <person name="Guldener U."/>
        </authorList>
    </citation>
    <scope>NUCLEOTIDE SEQUENCE</scope>
    <source>
        <strain evidence="5">UB2</strain>
    </source>
</reference>
<dbReference type="Proteomes" id="UP000179920">
    <property type="component" value="Chromosome I"/>
</dbReference>
<organism evidence="4 6">
    <name type="scientific">Ustilago bromivora</name>
    <dbReference type="NCBI Taxonomy" id="307758"/>
    <lineage>
        <taxon>Eukaryota</taxon>
        <taxon>Fungi</taxon>
        <taxon>Dikarya</taxon>
        <taxon>Basidiomycota</taxon>
        <taxon>Ustilaginomycotina</taxon>
        <taxon>Ustilaginomycetes</taxon>
        <taxon>Ustilaginales</taxon>
        <taxon>Ustilaginaceae</taxon>
        <taxon>Ustilago</taxon>
    </lineage>
</organism>
<reference evidence="4" key="2">
    <citation type="submission" date="2016-04" db="EMBL/GenBank/DDBJ databases">
        <authorList>
            <person name="Evans L.H."/>
            <person name="Alamgir A."/>
            <person name="Owens N."/>
            <person name="Weber N.D."/>
            <person name="Virtaneva K."/>
            <person name="Barbian K."/>
            <person name="Babar A."/>
            <person name="Rosenke K."/>
        </authorList>
    </citation>
    <scope>NUCLEOTIDE SEQUENCE</scope>
    <source>
        <strain evidence="4">UB2112</strain>
    </source>
</reference>
<feature type="compositionally biased region" description="Basic and acidic residues" evidence="1">
    <location>
        <begin position="375"/>
        <end position="389"/>
    </location>
</feature>
<dbReference type="PANTHER" id="PTHR47185:SF1">
    <property type="entry name" value="PX DOMAIN-CONTAINING PROTEIN YPR097W"/>
    <property type="match status" value="1"/>
</dbReference>
<feature type="region of interest" description="Disordered" evidence="1">
    <location>
        <begin position="1660"/>
        <end position="1699"/>
    </location>
</feature>
<feature type="region of interest" description="Disordered" evidence="1">
    <location>
        <begin position="369"/>
        <end position="709"/>
    </location>
</feature>
<sequence length="1724" mass="191930">MPAGSRRDPPDRHRILTNMGLPPREPVAEPTSPSYYPTFPRSRRDSNTSGARQSERSFNGRRAAAIGGDDSDAYIDARSKRSSRHYDSDPRQGSQRSVDGRRRFESLPAPRSRTNSTRRPALPDFENQDDRYELDDLDEEEDDVEGDRHSNLRRSMNPSRRPEAEARSNRGGAPRSERGGSAVNGRRRQESDPYRLPEPYEEFSNTQYTSRGPTRAVSKGDLEADYRRKSTTTRPSKLESGPRRRSTTTRPSSRLSKPSSYNTREARRDDLDRGAQLDLDRSVARSQSLNGRSGGGMLGRVLSRTSDSSRGHGANGSSGARMDRTDSRLNRYSNRQPGDRRDESEMELARIEEEEMLLAMQKRRSAANLAAKGFDQSDPRWYRDDRELRQASQRSRGSSQPINLERSASAVRRSMDRERARTLATLESTDPKFPTVSRTDAVVRSRTQSQVKSKPESQTQPERRERALSGSRSGPPPQQASREAALAAITGVSTGDVTSSAVKKQDRSKQAQRAVEQDKVGDSESDISSIDDALLEDAPEPTDVHDDDAIPMIVARTSKTSLNGKSKAASTAPPANGASKKIPKTTSDDEEDSDEDGSDESTEQTSDRLDSATKRPAPAISGAAVSKTPTASGSKSKLVATSSNGRSAPKGYMNFTRKSPAVALAKTPAPAPAKSKAKPLSESEGSESSEEDDNEEEEEEKVTPKRLRATPATAIAALAGGATATAGAGALAAKCSSEAEREQRRAAKLQGEQEAKAAEAQARAEKAERSAERRRAKEEASAAAAAAALAAKEAKRSEKIDKQEARQAELERKREEESQARDRAIREKEEAEEQRLLAIRNKERERGKRAEARRASCRRPHGATGPKMRDSGVKPLTPQQRHYLLKALVMLQMQSEWAEVEKLGALTEYGYPFSSQRSKLTRVKTFERGEDGGEYAGAARDPYANDEAMREGEDLQEPLLLRHLFHVHLHTFPGLDQASEKYWQKRIQPFFDEMAARNFSSSVERGEISKRRLYALAATRYLGSFVARGFGVRGEGETHGPGLGETGTEKWGVGKNWGKGTVKRGLDKPERIDADLMKQIDNLYEGEGGRVWQAAGKEWAKVRRDWCAFKESIIESETGLEEAISYLDVSMIRNLPPHYRNSVEFARIHASYIFHTLFVTAPNADDLFKMVRGIHVLAPYWGAKQLLKYANAETVISGILSLLLARPGGAKSLIQRVFSYVIGKEASCIQKEFVVPIRKEIDDHELTKKAEDYVRRGDRVESRKMQREAKKRGEDILTTILLSADGKLSKEAEDHVLELQRCFALSPYRGDLNLAYPETTPAGADRPPMPSWGAQGAEHTRARKFALLKLLLRESLKRRDREQAVEMASGSLIPAIIKDSLETVFYPAIREIARSSNLSERLGDLQNFIDDMLETKKKGDDSIEAWIALAARHEQSLYALFHECAPISKRPWDWCQLGLDYMALSTTDPANPADRRAPNLELNFEELLQDVRLTDSDVKKIIAEADQLARYTKWMKVRYELEARKNYLLAKPEAAHPGGVSEKDLRDEAMRRDIKDIDAMMRDLMEDNGETIDDGACADGVRGTEKYDFPWAFYDEVDPLNQHLAGEEEAGELKVPKFATGYPPPSLKHIRRLQPLFCELLANKLPEWQSEDVLGQLQTDFGRGSQRDGKRLSLKPRKTRTTFSESASMGGGSTGAYPAENKSILSTATSKFGRLRVPSLFGRK</sequence>